<reference evidence="1" key="1">
    <citation type="journal article" date="2014" name="Front. Microbiol.">
        <title>High frequency of phylogenetically diverse reductive dehalogenase-homologous genes in deep subseafloor sedimentary metagenomes.</title>
        <authorList>
            <person name="Kawai M."/>
            <person name="Futagami T."/>
            <person name="Toyoda A."/>
            <person name="Takaki Y."/>
            <person name="Nishi S."/>
            <person name="Hori S."/>
            <person name="Arai W."/>
            <person name="Tsubouchi T."/>
            <person name="Morono Y."/>
            <person name="Uchiyama I."/>
            <person name="Ito T."/>
            <person name="Fujiyama A."/>
            <person name="Inagaki F."/>
            <person name="Takami H."/>
        </authorList>
    </citation>
    <scope>NUCLEOTIDE SEQUENCE</scope>
    <source>
        <strain evidence="1">Expedition CK06-06</strain>
    </source>
</reference>
<feature type="non-terminal residue" evidence="1">
    <location>
        <position position="1"/>
    </location>
</feature>
<proteinExistence type="predicted"/>
<dbReference type="AlphaFoldDB" id="X1R8Q0"/>
<comment type="caution">
    <text evidence="1">The sequence shown here is derived from an EMBL/GenBank/DDBJ whole genome shotgun (WGS) entry which is preliminary data.</text>
</comment>
<name>X1R8Q0_9ZZZZ</name>
<evidence type="ECO:0000313" key="1">
    <source>
        <dbReference type="EMBL" id="GAI63416.1"/>
    </source>
</evidence>
<dbReference type="EMBL" id="BARV01044803">
    <property type="protein sequence ID" value="GAI63416.1"/>
    <property type="molecule type" value="Genomic_DNA"/>
</dbReference>
<accession>X1R8Q0</accession>
<protein>
    <submittedName>
        <fullName evidence="1">Uncharacterized protein</fullName>
    </submittedName>
</protein>
<gene>
    <name evidence="1" type="ORF">S06H3_66058</name>
</gene>
<sequence length="38" mass="4352">ADYVSMTKKEYRKLVDKYGKSNTLCVCSFIFDGIGFHS</sequence>
<organism evidence="1">
    <name type="scientific">marine sediment metagenome</name>
    <dbReference type="NCBI Taxonomy" id="412755"/>
    <lineage>
        <taxon>unclassified sequences</taxon>
        <taxon>metagenomes</taxon>
        <taxon>ecological metagenomes</taxon>
    </lineage>
</organism>